<sequence length="310" mass="35582">MALPERRLEGTRFWKLDLAVLADDDAKEILRAGISSPLVNTKDPSQEWDNLKSQWQHWARESGRNVRLRLACKLNETLRRMRIVKAGAPLTPTTREYLDVLRTRYDRTFLRSTQKAITYAQDSVLRDAPELTRFLRTRRTQDSSSKYVTSVRMPDGFVSENIADIETRFSVYFIRLFTVGDPEASTDALIKELERLCAVVSKLPAEASVNLLKAASAAERGWFCRRHRWCRFSAEPCFPFFGTEAQSSSVETHYIYPGVSEALVSRVLATTSQLLALKTLLRVLDDIGAPARPLAMFFWVHCIEFWFLEH</sequence>
<dbReference type="EMBL" id="JABSTU010000001">
    <property type="protein sequence ID" value="KAH8042806.1"/>
    <property type="molecule type" value="Genomic_DNA"/>
</dbReference>
<proteinExistence type="predicted"/>
<organism evidence="1 2">
    <name type="scientific">Rhipicephalus microplus</name>
    <name type="common">Cattle tick</name>
    <name type="synonym">Boophilus microplus</name>
    <dbReference type="NCBI Taxonomy" id="6941"/>
    <lineage>
        <taxon>Eukaryota</taxon>
        <taxon>Metazoa</taxon>
        <taxon>Ecdysozoa</taxon>
        <taxon>Arthropoda</taxon>
        <taxon>Chelicerata</taxon>
        <taxon>Arachnida</taxon>
        <taxon>Acari</taxon>
        <taxon>Parasitiformes</taxon>
        <taxon>Ixodida</taxon>
        <taxon>Ixodoidea</taxon>
        <taxon>Ixodidae</taxon>
        <taxon>Rhipicephalinae</taxon>
        <taxon>Rhipicephalus</taxon>
        <taxon>Boophilus</taxon>
    </lineage>
</organism>
<reference evidence="1" key="2">
    <citation type="submission" date="2021-09" db="EMBL/GenBank/DDBJ databases">
        <authorList>
            <person name="Jia N."/>
            <person name="Wang J."/>
            <person name="Shi W."/>
            <person name="Du L."/>
            <person name="Sun Y."/>
            <person name="Zhan W."/>
            <person name="Jiang J."/>
            <person name="Wang Q."/>
            <person name="Zhang B."/>
            <person name="Ji P."/>
            <person name="Sakyi L.B."/>
            <person name="Cui X."/>
            <person name="Yuan T."/>
            <person name="Jiang B."/>
            <person name="Yang W."/>
            <person name="Lam T.T.-Y."/>
            <person name="Chang Q."/>
            <person name="Ding S."/>
            <person name="Wang X."/>
            <person name="Zhu J."/>
            <person name="Ruan X."/>
            <person name="Zhao L."/>
            <person name="Wei J."/>
            <person name="Que T."/>
            <person name="Du C."/>
            <person name="Cheng J."/>
            <person name="Dai P."/>
            <person name="Han X."/>
            <person name="Huang E."/>
            <person name="Gao Y."/>
            <person name="Liu J."/>
            <person name="Shao H."/>
            <person name="Ye R."/>
            <person name="Li L."/>
            <person name="Wei W."/>
            <person name="Wang X."/>
            <person name="Wang C."/>
            <person name="Huo Q."/>
            <person name="Li W."/>
            <person name="Guo W."/>
            <person name="Chen H."/>
            <person name="Chen S."/>
            <person name="Zhou L."/>
            <person name="Zhou L."/>
            <person name="Ni X."/>
            <person name="Tian J."/>
            <person name="Zhou Y."/>
            <person name="Sheng Y."/>
            <person name="Liu T."/>
            <person name="Pan Y."/>
            <person name="Xia L."/>
            <person name="Li J."/>
            <person name="Zhao F."/>
            <person name="Cao W."/>
        </authorList>
    </citation>
    <scope>NUCLEOTIDE SEQUENCE</scope>
    <source>
        <strain evidence="1">Rmic-2018</strain>
        <tissue evidence="1">Larvae</tissue>
    </source>
</reference>
<keyword evidence="2" id="KW-1185">Reference proteome</keyword>
<comment type="caution">
    <text evidence="1">The sequence shown here is derived from an EMBL/GenBank/DDBJ whole genome shotgun (WGS) entry which is preliminary data.</text>
</comment>
<protein>
    <submittedName>
        <fullName evidence="1">Uncharacterized protein</fullName>
    </submittedName>
</protein>
<reference evidence="1" key="1">
    <citation type="journal article" date="2020" name="Cell">
        <title>Large-Scale Comparative Analyses of Tick Genomes Elucidate Their Genetic Diversity and Vector Capacities.</title>
        <authorList>
            <consortium name="Tick Genome and Microbiome Consortium (TIGMIC)"/>
            <person name="Jia N."/>
            <person name="Wang J."/>
            <person name="Shi W."/>
            <person name="Du L."/>
            <person name="Sun Y."/>
            <person name="Zhan W."/>
            <person name="Jiang J.F."/>
            <person name="Wang Q."/>
            <person name="Zhang B."/>
            <person name="Ji P."/>
            <person name="Bell-Sakyi L."/>
            <person name="Cui X.M."/>
            <person name="Yuan T.T."/>
            <person name="Jiang B.G."/>
            <person name="Yang W.F."/>
            <person name="Lam T.T."/>
            <person name="Chang Q.C."/>
            <person name="Ding S.J."/>
            <person name="Wang X.J."/>
            <person name="Zhu J.G."/>
            <person name="Ruan X.D."/>
            <person name="Zhao L."/>
            <person name="Wei J.T."/>
            <person name="Ye R.Z."/>
            <person name="Que T.C."/>
            <person name="Du C.H."/>
            <person name="Zhou Y.H."/>
            <person name="Cheng J.X."/>
            <person name="Dai P.F."/>
            <person name="Guo W.B."/>
            <person name="Han X.H."/>
            <person name="Huang E.J."/>
            <person name="Li L.F."/>
            <person name="Wei W."/>
            <person name="Gao Y.C."/>
            <person name="Liu J.Z."/>
            <person name="Shao H.Z."/>
            <person name="Wang X."/>
            <person name="Wang C.C."/>
            <person name="Yang T.C."/>
            <person name="Huo Q.B."/>
            <person name="Li W."/>
            <person name="Chen H.Y."/>
            <person name="Chen S.E."/>
            <person name="Zhou L.G."/>
            <person name="Ni X.B."/>
            <person name="Tian J.H."/>
            <person name="Sheng Y."/>
            <person name="Liu T."/>
            <person name="Pan Y.S."/>
            <person name="Xia L.Y."/>
            <person name="Li J."/>
            <person name="Zhao F."/>
            <person name="Cao W.C."/>
        </authorList>
    </citation>
    <scope>NUCLEOTIDE SEQUENCE</scope>
    <source>
        <strain evidence="1">Rmic-2018</strain>
    </source>
</reference>
<dbReference type="AlphaFoldDB" id="A0A9J6F8W4"/>
<name>A0A9J6F8W4_RHIMP</name>
<evidence type="ECO:0000313" key="2">
    <source>
        <dbReference type="Proteomes" id="UP000821866"/>
    </source>
</evidence>
<accession>A0A9J6F8W4</accession>
<evidence type="ECO:0000313" key="1">
    <source>
        <dbReference type="EMBL" id="KAH8042806.1"/>
    </source>
</evidence>
<gene>
    <name evidence="1" type="ORF">HPB51_025858</name>
</gene>
<dbReference type="Proteomes" id="UP000821866">
    <property type="component" value="Chromosome 1"/>
</dbReference>